<sequence>MMAGSDCGRTGQWRPSMGSRPAGHSDGREHHAVCDETSQISMGLSLGFILSSISKAYLTRS</sequence>
<name>A0A0E3VX51_9BRAD</name>
<organism evidence="2 3">
    <name type="scientific">Bradyrhizobium diazoefficiens</name>
    <dbReference type="NCBI Taxonomy" id="1355477"/>
    <lineage>
        <taxon>Bacteria</taxon>
        <taxon>Pseudomonadati</taxon>
        <taxon>Pseudomonadota</taxon>
        <taxon>Alphaproteobacteria</taxon>
        <taxon>Hyphomicrobiales</taxon>
        <taxon>Nitrobacteraceae</taxon>
        <taxon>Bradyrhizobium</taxon>
    </lineage>
</organism>
<gene>
    <name evidence="2" type="ORF">NK6_8906</name>
</gene>
<reference evidence="2 3" key="1">
    <citation type="submission" date="2014-11" db="EMBL/GenBank/DDBJ databases">
        <title>Symbiosis island explosion on the genome of extra-slow-growing strains of soybean bradyrhizobia with massive insertion sequences.</title>
        <authorList>
            <person name="Iida T."/>
            <person name="Minamisawa K."/>
        </authorList>
    </citation>
    <scope>NUCLEOTIDE SEQUENCE [LARGE SCALE GENOMIC DNA]</scope>
    <source>
        <strain evidence="2 3">NK6</strain>
    </source>
</reference>
<feature type="region of interest" description="Disordered" evidence="1">
    <location>
        <begin position="1"/>
        <end position="34"/>
    </location>
</feature>
<evidence type="ECO:0000256" key="1">
    <source>
        <dbReference type="SAM" id="MobiDB-lite"/>
    </source>
</evidence>
<dbReference type="Proteomes" id="UP000063308">
    <property type="component" value="Chromosome"/>
</dbReference>
<protein>
    <submittedName>
        <fullName evidence="2">Uncharacterized protein</fullName>
    </submittedName>
</protein>
<evidence type="ECO:0000313" key="3">
    <source>
        <dbReference type="Proteomes" id="UP000063308"/>
    </source>
</evidence>
<dbReference type="EMBL" id="AP014685">
    <property type="protein sequence ID" value="BAR62050.1"/>
    <property type="molecule type" value="Genomic_DNA"/>
</dbReference>
<evidence type="ECO:0000313" key="2">
    <source>
        <dbReference type="EMBL" id="BAR62050.1"/>
    </source>
</evidence>
<accession>A0A0E3VX51</accession>
<dbReference type="AlphaFoldDB" id="A0A0E3VX51"/>
<proteinExistence type="predicted"/>
<feature type="compositionally biased region" description="Basic and acidic residues" evidence="1">
    <location>
        <begin position="23"/>
        <end position="34"/>
    </location>
</feature>